<evidence type="ECO:0000256" key="1">
    <source>
        <dbReference type="SAM" id="MobiDB-lite"/>
    </source>
</evidence>
<dbReference type="EMBL" id="GGFK01010142">
    <property type="protein sequence ID" value="MBW43463.1"/>
    <property type="molecule type" value="Transcribed_RNA"/>
</dbReference>
<organism evidence="2">
    <name type="scientific">Anopheles triannulatus</name>
    <dbReference type="NCBI Taxonomy" id="58253"/>
    <lineage>
        <taxon>Eukaryota</taxon>
        <taxon>Metazoa</taxon>
        <taxon>Ecdysozoa</taxon>
        <taxon>Arthropoda</taxon>
        <taxon>Hexapoda</taxon>
        <taxon>Insecta</taxon>
        <taxon>Pterygota</taxon>
        <taxon>Neoptera</taxon>
        <taxon>Endopterygota</taxon>
        <taxon>Diptera</taxon>
        <taxon>Nematocera</taxon>
        <taxon>Culicoidea</taxon>
        <taxon>Culicidae</taxon>
        <taxon>Anophelinae</taxon>
        <taxon>Anopheles</taxon>
    </lineage>
</organism>
<evidence type="ECO:0000313" key="2">
    <source>
        <dbReference type="EMBL" id="MBW43463.1"/>
    </source>
</evidence>
<dbReference type="AlphaFoldDB" id="A0A2M4ARR0"/>
<name>A0A2M4ARR0_9DIPT</name>
<feature type="region of interest" description="Disordered" evidence="1">
    <location>
        <begin position="350"/>
        <end position="395"/>
    </location>
</feature>
<proteinExistence type="predicted"/>
<evidence type="ECO:0008006" key="3">
    <source>
        <dbReference type="Google" id="ProtNLM"/>
    </source>
</evidence>
<accession>A0A2M4ARR0</accession>
<protein>
    <recommendedName>
        <fullName evidence="3">Papilin</fullName>
    </recommendedName>
</protein>
<feature type="compositionally biased region" description="Low complexity" evidence="1">
    <location>
        <begin position="194"/>
        <end position="204"/>
    </location>
</feature>
<reference evidence="2" key="1">
    <citation type="submission" date="2018-01" db="EMBL/GenBank/DDBJ databases">
        <title>An insight into the sialome of Amazonian anophelines.</title>
        <authorList>
            <person name="Ribeiro J.M."/>
            <person name="Scarpassa V."/>
            <person name="Calvo E."/>
        </authorList>
    </citation>
    <scope>NUCLEOTIDE SEQUENCE</scope>
    <source>
        <tissue evidence="2">Salivary glands</tissue>
    </source>
</reference>
<feature type="region of interest" description="Disordered" evidence="1">
    <location>
        <begin position="185"/>
        <end position="205"/>
    </location>
</feature>
<feature type="compositionally biased region" description="Polar residues" evidence="1">
    <location>
        <begin position="351"/>
        <end position="386"/>
    </location>
</feature>
<sequence length="530" mass="58047">MNLCQLLSKYSEFKEVHDDLFVYLDRLLENAFEIHKRTKVAVAELRELERQLTARKQSGKASSPASSPVKKRKIRSTEFSFCALKENVSAVDDSRIFPCKSDPESSVCGSSVLEQNILDSEESFFALSQSPHKKEALSVSSEPSRNNVSNRVLSPVVAVKISPPKGKGKWEGNLLRKSMLGSSVASSGNEIGTSPAASSSPAVADSKWTSKKLHIDKTIVHKHDHTPVSVKRFFSLCESPNRLRQTKLAFSESYANHAITKTAVSKKPIEDDSWMHDFVVPTPPSTGPKGKLARSWKNKKQSTMVAKEENTATANKCAVSLVGTHAIQAKAASSCEEGLADNDRTFCAGAESNSKQPSSVLTTNIKQEPPSQVAQTTASSDSSKPNKNVPLPNVVSNEADITGVVLVPPSSQESIISLRDSQPSNDDLAAVKEQHEPTNPISETAPDSLQTGIWNTAPKEVSHLRRSRSERPSGDLLCVDCKKMLKFHVNSGRPVDAVRTKLPKNCRSCRMFQQHHTPPDFWNPDFLPSQ</sequence>